<dbReference type="PROSITE" id="PS51294">
    <property type="entry name" value="HTH_MYB"/>
    <property type="match status" value="1"/>
</dbReference>
<name>A0AAV4BA55_9GAST</name>
<evidence type="ECO:0000313" key="7">
    <source>
        <dbReference type="EMBL" id="GFO15703.1"/>
    </source>
</evidence>
<evidence type="ECO:0000256" key="3">
    <source>
        <dbReference type="ARBA" id="ARBA00023242"/>
    </source>
</evidence>
<gene>
    <name evidence="7" type="ORF">PoB_004220800</name>
</gene>
<feature type="region of interest" description="Disordered" evidence="4">
    <location>
        <begin position="104"/>
        <end position="125"/>
    </location>
</feature>
<feature type="domain" description="Myb-like" evidence="5">
    <location>
        <begin position="383"/>
        <end position="444"/>
    </location>
</feature>
<dbReference type="FunFam" id="1.10.10.60:FF:000139">
    <property type="entry name" value="cyclin-D-binding Myb-like transcription factor 1 isoform X2"/>
    <property type="match status" value="1"/>
</dbReference>
<dbReference type="CDD" id="cd00167">
    <property type="entry name" value="SANT"/>
    <property type="match status" value="3"/>
</dbReference>
<dbReference type="InterPro" id="IPR001005">
    <property type="entry name" value="SANT/Myb"/>
</dbReference>
<protein>
    <submittedName>
        <fullName evidence="7">Cyclin-d-binding myb-like transcription factor 1</fullName>
    </submittedName>
</protein>
<reference evidence="7 8" key="1">
    <citation type="journal article" date="2021" name="Elife">
        <title>Chloroplast acquisition without the gene transfer in kleptoplastic sea slugs, Plakobranchus ocellatus.</title>
        <authorList>
            <person name="Maeda T."/>
            <person name="Takahashi S."/>
            <person name="Yoshida T."/>
            <person name="Shimamura S."/>
            <person name="Takaki Y."/>
            <person name="Nagai Y."/>
            <person name="Toyoda A."/>
            <person name="Suzuki Y."/>
            <person name="Arimoto A."/>
            <person name="Ishii H."/>
            <person name="Satoh N."/>
            <person name="Nishiyama T."/>
            <person name="Hasebe M."/>
            <person name="Maruyama T."/>
            <person name="Minagawa J."/>
            <person name="Obokata J."/>
            <person name="Shigenobu S."/>
        </authorList>
    </citation>
    <scope>NUCLEOTIDE SEQUENCE [LARGE SCALE GENOMIC DNA]</scope>
</reference>
<evidence type="ECO:0000259" key="6">
    <source>
        <dbReference type="PROSITE" id="PS51294"/>
    </source>
</evidence>
<dbReference type="PANTHER" id="PTHR46380">
    <property type="entry name" value="CYCLIN-D-BINDING MYB-LIKE TRANSCRIPTION FACTOR 1"/>
    <property type="match status" value="1"/>
</dbReference>
<dbReference type="Gene3D" id="1.10.10.60">
    <property type="entry name" value="Homeodomain-like"/>
    <property type="match status" value="2"/>
</dbReference>
<dbReference type="GO" id="GO:0000978">
    <property type="term" value="F:RNA polymerase II cis-regulatory region sequence-specific DNA binding"/>
    <property type="evidence" value="ECO:0007669"/>
    <property type="project" value="TreeGrafter"/>
</dbReference>
<dbReference type="InterPro" id="IPR009057">
    <property type="entry name" value="Homeodomain-like_sf"/>
</dbReference>
<comment type="subcellular location">
    <subcellularLocation>
        <location evidence="1">Nucleus</location>
    </subcellularLocation>
</comment>
<feature type="region of interest" description="Disordered" evidence="4">
    <location>
        <begin position="192"/>
        <end position="241"/>
    </location>
</feature>
<comment type="caution">
    <text evidence="7">The sequence shown here is derived from an EMBL/GenBank/DDBJ whole genome shotgun (WGS) entry which is preliminary data.</text>
</comment>
<feature type="domain" description="HTH myb-type" evidence="6">
    <location>
        <begin position="383"/>
        <end position="448"/>
    </location>
</feature>
<keyword evidence="3" id="KW-0539">Nucleus</keyword>
<evidence type="ECO:0000256" key="1">
    <source>
        <dbReference type="ARBA" id="ARBA00004123"/>
    </source>
</evidence>
<feature type="domain" description="Myb-like" evidence="5">
    <location>
        <begin position="454"/>
        <end position="499"/>
    </location>
</feature>
<evidence type="ECO:0000256" key="4">
    <source>
        <dbReference type="SAM" id="MobiDB-lite"/>
    </source>
</evidence>
<keyword evidence="2" id="KW-0238">DNA-binding</keyword>
<dbReference type="GO" id="GO:0000981">
    <property type="term" value="F:DNA-binding transcription factor activity, RNA polymerase II-specific"/>
    <property type="evidence" value="ECO:0007669"/>
    <property type="project" value="TreeGrafter"/>
</dbReference>
<dbReference type="PROSITE" id="PS50090">
    <property type="entry name" value="MYB_LIKE"/>
    <property type="match status" value="2"/>
</dbReference>
<evidence type="ECO:0000313" key="8">
    <source>
        <dbReference type="Proteomes" id="UP000735302"/>
    </source>
</evidence>
<sequence length="778" mass="85682">MEEPGNTLFIAEPAQLNEEPEIASNNVVHVLKEEEEHGDDVIDMVPAPDADMSALVNENGVVSGQEISVFKVQSLNDGFVDHDNEHQYTAVGVIGEESVTSISNGTLSKETNNEPEVANDDSTSTSSLVTQVKTEQELAAVPPQFVILTGTADESEGALELNEAVASKYLKFEGADGLTYVFAVQEDDPRPVLLSEASNGDNPQNSVKNASPGKKRSSSSSGSAQSPASSLPRGKSSHNASVDGINQAWFTTRDDKNALHNEGLKWKQGQWTKEEVEVLEQNINNYCKEHNIKDPAEVIFERSKEERKDFYRTIALGIQRPLFSVYRRVTRMYDRKNHRGKYTPNEMKNLRSLRAKHGNDWAAIGVALGRSASSVKDKCRLMKDNCNSGKWYPEEEARLAAAVHKLTGVKPSESITSGLSWAVVADHVGTRSEKQCRTKWLNYLNWKQQGGADWTREDDNLLIERVSKMNVFSDSEIDWVALSKDWASVRSPQWLRGKWWALKRHIPDYNKLSYSALLEQMRQVIYWNMKPKLGNMRQSKGDVDGSSSTEIEFLKNVIPVSVGALSDGSLSLTYCPQDEEGYQAFEVLQSWTPQILGSVAQTGADGASEGMQGILSSDGNQIIVQALRPNQAEDIHLNGQQQVIISTAGVQCHNAEGSGSEAMTIQVAADDLVHHVEDQDLNVLNNDCLHANTFATEGEEIVTVAEFHTQVEEGDQDMMSQDVFETVTSEAGGDLVMGISSHTAASSLMTSLKDPILMSSSDVDCEKNHNAELTDEID</sequence>
<feature type="compositionally biased region" description="Polar residues" evidence="4">
    <location>
        <begin position="196"/>
        <end position="209"/>
    </location>
</feature>
<dbReference type="InterPro" id="IPR051651">
    <property type="entry name" value="DMTF1_DNA-bind_reg"/>
</dbReference>
<dbReference type="InterPro" id="IPR017930">
    <property type="entry name" value="Myb_dom"/>
</dbReference>
<dbReference type="Pfam" id="PF20588">
    <property type="entry name" value="DMTF1_N"/>
    <property type="match status" value="1"/>
</dbReference>
<dbReference type="InterPro" id="IPR046775">
    <property type="entry name" value="DMTF1_N"/>
</dbReference>
<dbReference type="SMART" id="SM00717">
    <property type="entry name" value="SANT"/>
    <property type="match status" value="4"/>
</dbReference>
<organism evidence="7 8">
    <name type="scientific">Plakobranchus ocellatus</name>
    <dbReference type="NCBI Taxonomy" id="259542"/>
    <lineage>
        <taxon>Eukaryota</taxon>
        <taxon>Metazoa</taxon>
        <taxon>Spiralia</taxon>
        <taxon>Lophotrochozoa</taxon>
        <taxon>Mollusca</taxon>
        <taxon>Gastropoda</taxon>
        <taxon>Heterobranchia</taxon>
        <taxon>Euthyneura</taxon>
        <taxon>Panpulmonata</taxon>
        <taxon>Sacoglossa</taxon>
        <taxon>Placobranchoidea</taxon>
        <taxon>Plakobranchidae</taxon>
        <taxon>Plakobranchus</taxon>
    </lineage>
</organism>
<evidence type="ECO:0000256" key="2">
    <source>
        <dbReference type="ARBA" id="ARBA00023125"/>
    </source>
</evidence>
<dbReference type="Proteomes" id="UP000735302">
    <property type="component" value="Unassembled WGS sequence"/>
</dbReference>
<dbReference type="PANTHER" id="PTHR46380:SF2">
    <property type="entry name" value="CYCLIN-D-BINDING MYB-LIKE TRANSCRIPTION FACTOR 1"/>
    <property type="match status" value="1"/>
</dbReference>
<feature type="compositionally biased region" description="Low complexity" evidence="4">
    <location>
        <begin position="218"/>
        <end position="230"/>
    </location>
</feature>
<dbReference type="GO" id="GO:0005634">
    <property type="term" value="C:nucleus"/>
    <property type="evidence" value="ECO:0007669"/>
    <property type="project" value="UniProtKB-SubCell"/>
</dbReference>
<dbReference type="AlphaFoldDB" id="A0AAV4BA55"/>
<evidence type="ECO:0000259" key="5">
    <source>
        <dbReference type="PROSITE" id="PS50090"/>
    </source>
</evidence>
<keyword evidence="8" id="KW-1185">Reference proteome</keyword>
<proteinExistence type="predicted"/>
<dbReference type="Pfam" id="PF00249">
    <property type="entry name" value="Myb_DNA-binding"/>
    <property type="match status" value="2"/>
</dbReference>
<dbReference type="EMBL" id="BLXT01004610">
    <property type="protein sequence ID" value="GFO15703.1"/>
    <property type="molecule type" value="Genomic_DNA"/>
</dbReference>
<dbReference type="SUPFAM" id="SSF46689">
    <property type="entry name" value="Homeodomain-like"/>
    <property type="match status" value="3"/>
</dbReference>
<accession>A0AAV4BA55</accession>